<comment type="caution">
    <text evidence="2">The sequence shown here is derived from an EMBL/GenBank/DDBJ whole genome shotgun (WGS) entry which is preliminary data.</text>
</comment>
<feature type="signal peptide" evidence="1">
    <location>
        <begin position="1"/>
        <end position="24"/>
    </location>
</feature>
<accession>A0A8H4NA89</accession>
<dbReference type="EMBL" id="WWBZ02000001">
    <property type="protein sequence ID" value="KAF4313078.1"/>
    <property type="molecule type" value="Genomic_DNA"/>
</dbReference>
<gene>
    <name evidence="2" type="ORF">GTA08_BOTSDO01720</name>
</gene>
<dbReference type="Proteomes" id="UP000572817">
    <property type="component" value="Unassembled WGS sequence"/>
</dbReference>
<evidence type="ECO:0000256" key="1">
    <source>
        <dbReference type="SAM" id="SignalP"/>
    </source>
</evidence>
<protein>
    <submittedName>
        <fullName evidence="2">Uncharacterized protein</fullName>
    </submittedName>
</protein>
<reference evidence="2" key="1">
    <citation type="submission" date="2020-04" db="EMBL/GenBank/DDBJ databases">
        <title>Genome Assembly and Annotation of Botryosphaeria dothidea sdau 11-99, a Latent Pathogen of Apple Fruit Ring Rot in China.</title>
        <authorList>
            <person name="Yu C."/>
            <person name="Diao Y."/>
            <person name="Lu Q."/>
            <person name="Zhao J."/>
            <person name="Cui S."/>
            <person name="Peng C."/>
            <person name="He B."/>
            <person name="Liu H."/>
        </authorList>
    </citation>
    <scope>NUCLEOTIDE SEQUENCE [LARGE SCALE GENOMIC DNA]</scope>
    <source>
        <strain evidence="2">Sdau11-99</strain>
    </source>
</reference>
<keyword evidence="3" id="KW-1185">Reference proteome</keyword>
<keyword evidence="1" id="KW-0732">Signal</keyword>
<proteinExistence type="predicted"/>
<sequence>MAWNKITFFGVAVALTSFFSPVVSTNIDSGSQPELSLCYLTRHATPPNEPQIRLPPTFSTPPSSPSDWDVTPDYWFLGRWYYIASGNPAYQGWSNMQWDLTPISTEDTNEPSLQRQDLVSYSFEGEVYLIYGIDTPVAPDAYQWVAPGPLSVQNNTWQIMAWGYDSADVPYTMFFETWPTGQPSQFYFISRSDKGIAEDTYQTLVDSVKKIGNQELNEALTRVYQIKQDGGRHGETYAGCNATCKENAYALPPQLLQAQQGQQGQPPQ</sequence>
<dbReference type="OrthoDB" id="4821403at2759"/>
<evidence type="ECO:0000313" key="2">
    <source>
        <dbReference type="EMBL" id="KAF4313078.1"/>
    </source>
</evidence>
<organism evidence="2 3">
    <name type="scientific">Botryosphaeria dothidea</name>
    <dbReference type="NCBI Taxonomy" id="55169"/>
    <lineage>
        <taxon>Eukaryota</taxon>
        <taxon>Fungi</taxon>
        <taxon>Dikarya</taxon>
        <taxon>Ascomycota</taxon>
        <taxon>Pezizomycotina</taxon>
        <taxon>Dothideomycetes</taxon>
        <taxon>Dothideomycetes incertae sedis</taxon>
        <taxon>Botryosphaeriales</taxon>
        <taxon>Botryosphaeriaceae</taxon>
        <taxon>Botryosphaeria</taxon>
    </lineage>
</organism>
<evidence type="ECO:0000313" key="3">
    <source>
        <dbReference type="Proteomes" id="UP000572817"/>
    </source>
</evidence>
<name>A0A8H4NA89_9PEZI</name>
<feature type="chain" id="PRO_5034224181" evidence="1">
    <location>
        <begin position="25"/>
        <end position="268"/>
    </location>
</feature>
<dbReference type="AlphaFoldDB" id="A0A8H4NA89"/>